<comment type="caution">
    <text evidence="2">The sequence shown here is derived from an EMBL/GenBank/DDBJ whole genome shotgun (WGS) entry which is preliminary data.</text>
</comment>
<dbReference type="OrthoDB" id="247174at2759"/>
<dbReference type="EMBL" id="AHKC01009644">
    <property type="protein sequence ID" value="EKF32731.1"/>
    <property type="molecule type" value="Genomic_DNA"/>
</dbReference>
<evidence type="ECO:0000313" key="2">
    <source>
        <dbReference type="EMBL" id="EKF32731.1"/>
    </source>
</evidence>
<evidence type="ECO:0000313" key="3">
    <source>
        <dbReference type="Proteomes" id="UP000007350"/>
    </source>
</evidence>
<protein>
    <submittedName>
        <fullName evidence="2">Uncharacterized protein</fullName>
    </submittedName>
</protein>
<feature type="transmembrane region" description="Helical" evidence="1">
    <location>
        <begin position="10"/>
        <end position="29"/>
    </location>
</feature>
<keyword evidence="3" id="KW-1185">Reference proteome</keyword>
<dbReference type="AlphaFoldDB" id="K2NCY1"/>
<reference evidence="2 3" key="1">
    <citation type="journal article" date="2012" name="BMC Genomics">
        <title>Comparative genomic analysis of human infective Trypanosoma cruzi lineages with the bat-restricted subspecies T. cruzi marinkellei.</title>
        <authorList>
            <person name="Franzen O."/>
            <person name="Talavera-Lopez C."/>
            <person name="Ochaya S."/>
            <person name="Butler C.E."/>
            <person name="Messenger L.A."/>
            <person name="Lewis M.D."/>
            <person name="Llewellyn M.S."/>
            <person name="Marinkelle C.J."/>
            <person name="Tyler K.M."/>
            <person name="Miles M.A."/>
            <person name="Andersson B."/>
        </authorList>
    </citation>
    <scope>NUCLEOTIDE SEQUENCE [LARGE SCALE GENOMIC DNA]</scope>
    <source>
        <strain evidence="2 3">B7</strain>
    </source>
</reference>
<evidence type="ECO:0000256" key="1">
    <source>
        <dbReference type="SAM" id="Phobius"/>
    </source>
</evidence>
<name>K2NCY1_TRYCR</name>
<accession>K2NCY1</accession>
<keyword evidence="1" id="KW-0812">Transmembrane</keyword>
<keyword evidence="1" id="KW-1133">Transmembrane helix</keyword>
<dbReference type="Proteomes" id="UP000007350">
    <property type="component" value="Unassembled WGS sequence"/>
</dbReference>
<gene>
    <name evidence="2" type="ORF">MOQ_003415</name>
</gene>
<organism evidence="2 3">
    <name type="scientific">Trypanosoma cruzi marinkellei</name>
    <dbReference type="NCBI Taxonomy" id="85056"/>
    <lineage>
        <taxon>Eukaryota</taxon>
        <taxon>Discoba</taxon>
        <taxon>Euglenozoa</taxon>
        <taxon>Kinetoplastea</taxon>
        <taxon>Metakinetoplastina</taxon>
        <taxon>Trypanosomatida</taxon>
        <taxon>Trypanosomatidae</taxon>
        <taxon>Trypanosoma</taxon>
        <taxon>Schizotrypanum</taxon>
    </lineage>
</organism>
<proteinExistence type="predicted"/>
<sequence length="237" mass="26418">MFHRYKSRGLLFKCVFVLMEVYLCSFVLWPEHNAKKQGTRLTQVHQAIHGLGAQFNASMGFQLGWSGRKCGPGARLMHKALLSRCRTSTDKRGSVSPAFCDRILRPGPPPCGFFVGGKFKEPLRILGLFNLKKLRGDGRFEACASHRMYDGVQSNLTLHAVDVGDGSSFTFEVRPALCPSYRYLSPLEALSILHHASIGRNGRGIIITGDSMLRQLLLRLMFFFAWRGGVCGARVLP</sequence>
<keyword evidence="1" id="KW-0472">Membrane</keyword>